<gene>
    <name evidence="1" type="ORF">IAA64_04500</name>
</gene>
<name>A0A9D1TBS8_9FIRM</name>
<protein>
    <submittedName>
        <fullName evidence="1">Uncharacterized protein</fullName>
    </submittedName>
</protein>
<evidence type="ECO:0000313" key="2">
    <source>
        <dbReference type="Proteomes" id="UP000886884"/>
    </source>
</evidence>
<comment type="caution">
    <text evidence="1">The sequence shown here is derived from an EMBL/GenBank/DDBJ whole genome shotgun (WGS) entry which is preliminary data.</text>
</comment>
<organism evidence="1 2">
    <name type="scientific">Candidatus Ornithocaccomicrobium faecavium</name>
    <dbReference type="NCBI Taxonomy" id="2840890"/>
    <lineage>
        <taxon>Bacteria</taxon>
        <taxon>Bacillati</taxon>
        <taxon>Bacillota</taxon>
        <taxon>Clostridia</taxon>
        <taxon>Candidatus Ornithocaccomicrobium</taxon>
    </lineage>
</organism>
<dbReference type="Proteomes" id="UP000886884">
    <property type="component" value="Unassembled WGS sequence"/>
</dbReference>
<reference evidence="1" key="1">
    <citation type="submission" date="2020-10" db="EMBL/GenBank/DDBJ databases">
        <authorList>
            <person name="Gilroy R."/>
        </authorList>
    </citation>
    <scope>NUCLEOTIDE SEQUENCE</scope>
    <source>
        <strain evidence="1">CHK183-6373</strain>
    </source>
</reference>
<proteinExistence type="predicted"/>
<dbReference type="EMBL" id="DVOT01000077">
    <property type="protein sequence ID" value="HIV27204.1"/>
    <property type="molecule type" value="Genomic_DNA"/>
</dbReference>
<accession>A0A9D1TBS8</accession>
<reference evidence="1" key="2">
    <citation type="journal article" date="2021" name="PeerJ">
        <title>Extensive microbial diversity within the chicken gut microbiome revealed by metagenomics and culture.</title>
        <authorList>
            <person name="Gilroy R."/>
            <person name="Ravi A."/>
            <person name="Getino M."/>
            <person name="Pursley I."/>
            <person name="Horton D.L."/>
            <person name="Alikhan N.F."/>
            <person name="Baker D."/>
            <person name="Gharbi K."/>
            <person name="Hall N."/>
            <person name="Watson M."/>
            <person name="Adriaenssens E.M."/>
            <person name="Foster-Nyarko E."/>
            <person name="Jarju S."/>
            <person name="Secka A."/>
            <person name="Antonio M."/>
            <person name="Oren A."/>
            <person name="Chaudhuri R.R."/>
            <person name="La Ragione R."/>
            <person name="Hildebrand F."/>
            <person name="Pallen M.J."/>
        </authorList>
    </citation>
    <scope>NUCLEOTIDE SEQUENCE</scope>
    <source>
        <strain evidence="1">CHK183-6373</strain>
    </source>
</reference>
<dbReference type="AlphaFoldDB" id="A0A9D1TBS8"/>
<evidence type="ECO:0000313" key="1">
    <source>
        <dbReference type="EMBL" id="HIV27204.1"/>
    </source>
</evidence>
<sequence length="352" mass="40321">MVQARQADRRVPVQHRLITHHYGENYWFNGAARYVMECLGEREYDYWLFAGLTGDVLAQVFSRDGFRGDGATDYRLSDPAHHNFAEEAFRACGYEAQYVAEAELKRHLDAYIQRLMDSIDQGIPVIRFHYSWGVIVGYEDYGKRFLWRTDDHEQPEIVDAGQLFALPENFTEEAAVRSHWGWLFVGEKFREVPIKQVYRQAVNAMPALFSTDTGAYCFGSAAFRAWADEVESGGKFAGMRPEQFDQWADYTIYVCNMATNAACSWCFLDKALEWNPDLAFLREIRAIYKERMEALWKDGQGHDLEAVGGGFNIELTTLQDAARRAQIAGILREFAAEAEQIEAIVRANLPRG</sequence>